<proteinExistence type="predicted"/>
<evidence type="ECO:0000259" key="1">
    <source>
        <dbReference type="Pfam" id="PF00149"/>
    </source>
</evidence>
<dbReference type="RefSeq" id="WP_077171046.1">
    <property type="nucleotide sequence ID" value="NZ_MTLN01000002.1"/>
</dbReference>
<protein>
    <recommendedName>
        <fullName evidence="1">Calcineurin-like phosphoesterase domain-containing protein</fullName>
    </recommendedName>
</protein>
<feature type="domain" description="Calcineurin-like phosphoesterase" evidence="1">
    <location>
        <begin position="1"/>
        <end position="215"/>
    </location>
</feature>
<evidence type="ECO:0000313" key="2">
    <source>
        <dbReference type="EMBL" id="ONN72455.1"/>
    </source>
</evidence>
<evidence type="ECO:0000313" key="3">
    <source>
        <dbReference type="Proteomes" id="UP000189310"/>
    </source>
</evidence>
<dbReference type="Pfam" id="PF00149">
    <property type="entry name" value="Metallophos"/>
    <property type="match status" value="1"/>
</dbReference>
<dbReference type="EMBL" id="MTLN01000002">
    <property type="protein sequence ID" value="ONN72455.1"/>
    <property type="molecule type" value="Genomic_DNA"/>
</dbReference>
<dbReference type="PANTHER" id="PTHR37844">
    <property type="entry name" value="SER/THR PROTEIN PHOSPHATASE SUPERFAMILY (AFU_ORTHOLOGUE AFUA_1G14840)"/>
    <property type="match status" value="1"/>
</dbReference>
<dbReference type="Gene3D" id="3.60.21.10">
    <property type="match status" value="2"/>
</dbReference>
<dbReference type="Proteomes" id="UP000189310">
    <property type="component" value="Unassembled WGS sequence"/>
</dbReference>
<name>A0ABX3IVP6_9PSED</name>
<keyword evidence="3" id="KW-1185">Reference proteome</keyword>
<accession>A0ABX3IVP6</accession>
<dbReference type="SUPFAM" id="SSF56300">
    <property type="entry name" value="Metallo-dependent phosphatases"/>
    <property type="match status" value="1"/>
</dbReference>
<dbReference type="InterPro" id="IPR029052">
    <property type="entry name" value="Metallo-depent_PP-like"/>
</dbReference>
<sequence length="248" mass="27915">MKLLIVSDLHTEISAFPASSLPTADRYDVAVLAGDIATKGRSGKWASQNFTNPTVLVAGNHEAYDTSLQRAHRLIRHDAAPHVHFLEHDVYEASGTRFIGCTAWSDLNATGSPIIAAGRARALMNDYRFIRFEPGFRRLSPFDTQLIAHESRKWLFEEASRPFDGKTVVVTHHPPLEMFIPATGTHEHDRAAIGNDWPEFLDLPIDLWVFGHTHERVDTQLGTTRFISNPRGYPDEEVNFDPHLIVEI</sequence>
<organism evidence="2 3">
    <name type="scientific">Pseudomonas oryzihabitans</name>
    <dbReference type="NCBI Taxonomy" id="47885"/>
    <lineage>
        <taxon>Bacteria</taxon>
        <taxon>Pseudomonadati</taxon>
        <taxon>Pseudomonadota</taxon>
        <taxon>Gammaproteobacteria</taxon>
        <taxon>Pseudomonadales</taxon>
        <taxon>Pseudomonadaceae</taxon>
        <taxon>Pseudomonas</taxon>
    </lineage>
</organism>
<gene>
    <name evidence="2" type="ORF">BVL52_01360</name>
</gene>
<comment type="caution">
    <text evidence="2">The sequence shown here is derived from an EMBL/GenBank/DDBJ whole genome shotgun (WGS) entry which is preliminary data.</text>
</comment>
<reference evidence="2 3" key="1">
    <citation type="submission" date="2017-01" db="EMBL/GenBank/DDBJ databases">
        <title>Pseudomonas psychrotolerans genome sequencing and assembly.</title>
        <authorList>
            <person name="Vyas B."/>
            <person name="Mayilraj S."/>
        </authorList>
    </citation>
    <scope>NUCLEOTIDE SEQUENCE [LARGE SCALE GENOMIC DNA]</scope>
    <source>
        <strain evidence="2 3">SDS18</strain>
    </source>
</reference>
<dbReference type="PANTHER" id="PTHR37844:SF2">
    <property type="entry name" value="SER_THR PROTEIN PHOSPHATASE SUPERFAMILY (AFU_ORTHOLOGUE AFUA_1G14840)"/>
    <property type="match status" value="1"/>
</dbReference>
<dbReference type="InterPro" id="IPR004843">
    <property type="entry name" value="Calcineurin-like_PHP"/>
</dbReference>